<gene>
    <name evidence="1" type="ORF">HNP65_000912</name>
</gene>
<protein>
    <submittedName>
        <fullName evidence="1">Uncharacterized protein</fullName>
    </submittedName>
</protein>
<organism evidence="1 2">
    <name type="scientific">Thermosipho japonicus</name>
    <dbReference type="NCBI Taxonomy" id="90323"/>
    <lineage>
        <taxon>Bacteria</taxon>
        <taxon>Thermotogati</taxon>
        <taxon>Thermotogota</taxon>
        <taxon>Thermotogae</taxon>
        <taxon>Thermotogales</taxon>
        <taxon>Fervidobacteriaceae</taxon>
        <taxon>Thermosipho</taxon>
    </lineage>
</organism>
<dbReference type="EMBL" id="JACHEX010000002">
    <property type="protein sequence ID" value="MBB6062474.1"/>
    <property type="molecule type" value="Genomic_DNA"/>
</dbReference>
<keyword evidence="2" id="KW-1185">Reference proteome</keyword>
<dbReference type="AlphaFoldDB" id="A0A841GMT8"/>
<name>A0A841GMT8_9BACT</name>
<accession>A0A841GMT8</accession>
<evidence type="ECO:0000313" key="2">
    <source>
        <dbReference type="Proteomes" id="UP000555828"/>
    </source>
</evidence>
<dbReference type="Proteomes" id="UP000555828">
    <property type="component" value="Unassembled WGS sequence"/>
</dbReference>
<reference evidence="1 2" key="1">
    <citation type="submission" date="2020-08" db="EMBL/GenBank/DDBJ databases">
        <title>Genomic Encyclopedia of Type Strains, Phase IV (KMG-IV): sequencing the most valuable type-strain genomes for metagenomic binning, comparative biology and taxonomic classification.</title>
        <authorList>
            <person name="Goeker M."/>
        </authorList>
    </citation>
    <scope>NUCLEOTIDE SEQUENCE [LARGE SCALE GENOMIC DNA]</scope>
    <source>
        <strain evidence="1 2">DSM 13481</strain>
    </source>
</reference>
<comment type="caution">
    <text evidence="1">The sequence shown here is derived from an EMBL/GenBank/DDBJ whole genome shotgun (WGS) entry which is preliminary data.</text>
</comment>
<dbReference type="RefSeq" id="WP_184619150.1">
    <property type="nucleotide sequence ID" value="NZ_JACHEX010000002.1"/>
</dbReference>
<evidence type="ECO:0000313" key="1">
    <source>
        <dbReference type="EMBL" id="MBB6062474.1"/>
    </source>
</evidence>
<sequence length="201" mass="22882">MRRLSVFLILSIFILSFSSVYNIKIGETSFGTSVLIKVDPQTYRSISTIDYGVVYTVDATTVYDGLWFKNYVASFTVDGSFTGILKAENDGNEINFVYETRYGSKTSYKLSGGKFVILDNNFILAHIERLLEYPIPYFKLVVPQLIFNPSKTEFATGQASLKKNGEIFEIKYKDESIKIKYENGKIISLEYPGFVKVELKE</sequence>
<proteinExistence type="predicted"/>